<evidence type="ECO:0000259" key="1">
    <source>
        <dbReference type="Pfam" id="PF03413"/>
    </source>
</evidence>
<sequence>MITKEQAVQNVEQYIKKKNRTYVYIERERVQMKEKIEVPYGKYEDQKKDVYVVNYDIEGYYENVPNFVYVDAETGEVLFTLTEHGYAEDWEE</sequence>
<name>A0ABY1PB30_9FLAO</name>
<evidence type="ECO:0000313" key="2">
    <source>
        <dbReference type="EMBL" id="SMP30267.1"/>
    </source>
</evidence>
<organism evidence="2 3">
    <name type="scientific">Chryseobacterium profundimaris</name>
    <dbReference type="NCBI Taxonomy" id="1387275"/>
    <lineage>
        <taxon>Bacteria</taxon>
        <taxon>Pseudomonadati</taxon>
        <taxon>Bacteroidota</taxon>
        <taxon>Flavobacteriia</taxon>
        <taxon>Flavobacteriales</taxon>
        <taxon>Weeksellaceae</taxon>
        <taxon>Chryseobacterium group</taxon>
        <taxon>Chryseobacterium</taxon>
    </lineage>
</organism>
<evidence type="ECO:0000313" key="3">
    <source>
        <dbReference type="Proteomes" id="UP001157960"/>
    </source>
</evidence>
<protein>
    <submittedName>
        <fullName evidence="2">Peptidase propeptide and YPEB domain-containing protein</fullName>
    </submittedName>
</protein>
<proteinExistence type="predicted"/>
<dbReference type="Proteomes" id="UP001157960">
    <property type="component" value="Unassembled WGS sequence"/>
</dbReference>
<accession>A0ABY1PB30</accession>
<feature type="domain" description="PepSY" evidence="1">
    <location>
        <begin position="2"/>
        <end position="78"/>
    </location>
</feature>
<keyword evidence="3" id="KW-1185">Reference proteome</keyword>
<dbReference type="EMBL" id="FXTZ01000012">
    <property type="protein sequence ID" value="SMP30267.1"/>
    <property type="molecule type" value="Genomic_DNA"/>
</dbReference>
<dbReference type="RefSeq" id="WP_248391063.1">
    <property type="nucleotide sequence ID" value="NZ_FXTZ01000012.1"/>
</dbReference>
<reference evidence="2 3" key="1">
    <citation type="submission" date="2017-05" db="EMBL/GenBank/DDBJ databases">
        <authorList>
            <person name="Varghese N."/>
            <person name="Submissions S."/>
        </authorList>
    </citation>
    <scope>NUCLEOTIDE SEQUENCE [LARGE SCALE GENOMIC DNA]</scope>
    <source>
        <strain evidence="2 3">DSM 28214</strain>
    </source>
</reference>
<dbReference type="Pfam" id="PF03413">
    <property type="entry name" value="PepSY"/>
    <property type="match status" value="1"/>
</dbReference>
<comment type="caution">
    <text evidence="2">The sequence shown here is derived from an EMBL/GenBank/DDBJ whole genome shotgun (WGS) entry which is preliminary data.</text>
</comment>
<dbReference type="InterPro" id="IPR025711">
    <property type="entry name" value="PepSY"/>
</dbReference>
<gene>
    <name evidence="2" type="ORF">SAMN06264346_112108</name>
</gene>